<accession>A0A9N8ZMB7</accession>
<feature type="non-terminal residue" evidence="1">
    <location>
        <position position="1"/>
    </location>
</feature>
<dbReference type="AlphaFoldDB" id="A0A9N8ZMB7"/>
<protein>
    <submittedName>
        <fullName evidence="1">3551_t:CDS:1</fullName>
    </submittedName>
</protein>
<proteinExistence type="predicted"/>
<comment type="caution">
    <text evidence="1">The sequence shown here is derived from an EMBL/GenBank/DDBJ whole genome shotgun (WGS) entry which is preliminary data.</text>
</comment>
<dbReference type="OrthoDB" id="3261131at2759"/>
<organism evidence="1 2">
    <name type="scientific">Paraglomus brasilianum</name>
    <dbReference type="NCBI Taxonomy" id="144538"/>
    <lineage>
        <taxon>Eukaryota</taxon>
        <taxon>Fungi</taxon>
        <taxon>Fungi incertae sedis</taxon>
        <taxon>Mucoromycota</taxon>
        <taxon>Glomeromycotina</taxon>
        <taxon>Glomeromycetes</taxon>
        <taxon>Paraglomerales</taxon>
        <taxon>Paraglomeraceae</taxon>
        <taxon>Paraglomus</taxon>
    </lineage>
</organism>
<evidence type="ECO:0000313" key="1">
    <source>
        <dbReference type="EMBL" id="CAG8500407.1"/>
    </source>
</evidence>
<keyword evidence="2" id="KW-1185">Reference proteome</keyword>
<name>A0A9N8ZMB7_9GLOM</name>
<dbReference type="EMBL" id="CAJVPI010000205">
    <property type="protein sequence ID" value="CAG8500407.1"/>
    <property type="molecule type" value="Genomic_DNA"/>
</dbReference>
<sequence>RRLKHKIEDDAEVFFKRIKESLSPSNLAKQRIGNMEQSLNAIYLNHCPADASGNSVSLQHHIFVTFLDDCETITPEDVDYAFVRAAAESMSMVHANEDARREAFKTLY</sequence>
<dbReference type="Proteomes" id="UP000789739">
    <property type="component" value="Unassembled WGS sequence"/>
</dbReference>
<reference evidence="1" key="1">
    <citation type="submission" date="2021-06" db="EMBL/GenBank/DDBJ databases">
        <authorList>
            <person name="Kallberg Y."/>
            <person name="Tangrot J."/>
            <person name="Rosling A."/>
        </authorList>
    </citation>
    <scope>NUCLEOTIDE SEQUENCE</scope>
    <source>
        <strain evidence="1">BR232B</strain>
    </source>
</reference>
<gene>
    <name evidence="1" type="ORF">PBRASI_LOCUS2577</name>
</gene>
<evidence type="ECO:0000313" key="2">
    <source>
        <dbReference type="Proteomes" id="UP000789739"/>
    </source>
</evidence>